<reference evidence="6" key="1">
    <citation type="journal article" date="2022" name="Microbiol. Resour. Announc.">
        <title>Draft Genome Sequence of a Methanogenic Archaeon from West Spitsbergen Permafrost.</title>
        <authorList>
            <person name="Trubitsyn V."/>
            <person name="Rivkina E."/>
            <person name="Shcherbakova V."/>
        </authorList>
    </citation>
    <scope>NUCLEOTIDE SEQUENCE [LARGE SCALE GENOMIC DNA]</scope>
    <source>
        <strain evidence="6">VT</strain>
    </source>
</reference>
<dbReference type="InterPro" id="IPR013321">
    <property type="entry name" value="Arc_rbn_hlx_hlx"/>
</dbReference>
<evidence type="ECO:0000313" key="6">
    <source>
        <dbReference type="Proteomes" id="UP000825933"/>
    </source>
</evidence>
<keyword evidence="6" id="KW-1185">Reference proteome</keyword>
<keyword evidence="1" id="KW-0805">Transcription regulation</keyword>
<protein>
    <submittedName>
        <fullName evidence="5">Nickel-responsive transcriptional regulator NikR</fullName>
    </submittedName>
</protein>
<name>A0A8T5UKW5_9EURY</name>
<feature type="domain" description="Transcription factor NikR nickel binding C-terminal" evidence="4">
    <location>
        <begin position="49"/>
        <end position="124"/>
    </location>
</feature>
<dbReference type="GO" id="GO:0003677">
    <property type="term" value="F:DNA binding"/>
    <property type="evidence" value="ECO:0007669"/>
    <property type="project" value="TreeGrafter"/>
</dbReference>
<dbReference type="PANTHER" id="PTHR34719:SF2">
    <property type="entry name" value="NICKEL-RESPONSIVE REGULATOR"/>
    <property type="match status" value="1"/>
</dbReference>
<dbReference type="Pfam" id="PF08753">
    <property type="entry name" value="NikR_C"/>
    <property type="match status" value="1"/>
</dbReference>
<dbReference type="SUPFAM" id="SSF47598">
    <property type="entry name" value="Ribbon-helix-helix"/>
    <property type="match status" value="1"/>
</dbReference>
<dbReference type="EMBL" id="JAIOUQ010000001">
    <property type="protein sequence ID" value="MBZ2164472.1"/>
    <property type="molecule type" value="Genomic_DNA"/>
</dbReference>
<keyword evidence="2" id="KW-0238">DNA-binding</keyword>
<dbReference type="PANTHER" id="PTHR34719">
    <property type="entry name" value="NICKEL-RESPONSIVE REGULATOR"/>
    <property type="match status" value="1"/>
</dbReference>
<evidence type="ECO:0000256" key="2">
    <source>
        <dbReference type="ARBA" id="ARBA00023125"/>
    </source>
</evidence>
<proteinExistence type="predicted"/>
<gene>
    <name evidence="5" type="ORF">K8N75_00175</name>
</gene>
<dbReference type="SUPFAM" id="SSF55021">
    <property type="entry name" value="ACT-like"/>
    <property type="match status" value="1"/>
</dbReference>
<dbReference type="GO" id="GO:0006355">
    <property type="term" value="P:regulation of DNA-templated transcription"/>
    <property type="evidence" value="ECO:0007669"/>
    <property type="project" value="InterPro"/>
</dbReference>
<comment type="caution">
    <text evidence="5">The sequence shown here is derived from an EMBL/GenBank/DDBJ whole genome shotgun (WGS) entry which is preliminary data.</text>
</comment>
<dbReference type="Proteomes" id="UP000825933">
    <property type="component" value="Unassembled WGS sequence"/>
</dbReference>
<dbReference type="AlphaFoldDB" id="A0A8T5UKW5"/>
<dbReference type="InterPro" id="IPR050192">
    <property type="entry name" value="CopG/NikR_regulator"/>
</dbReference>
<evidence type="ECO:0000256" key="3">
    <source>
        <dbReference type="ARBA" id="ARBA00023163"/>
    </source>
</evidence>
<dbReference type="CDD" id="cd22231">
    <property type="entry name" value="RHH_NikR_HicB-like"/>
    <property type="match status" value="1"/>
</dbReference>
<dbReference type="InterPro" id="IPR014864">
    <property type="entry name" value="TF_NikR_Ni-bd_C"/>
</dbReference>
<dbReference type="Gene3D" id="3.30.70.1150">
    <property type="entry name" value="ACT-like. Chain A, domain 2"/>
    <property type="match status" value="1"/>
</dbReference>
<dbReference type="Gene3D" id="1.10.1220.10">
    <property type="entry name" value="Met repressor-like"/>
    <property type="match status" value="1"/>
</dbReference>
<sequence length="129" mass="14951">MSLPTKLLNKFDNMLGDRRYRSRSNGVQDAMKNYIEQYESINEIKGEEVGTIFILYDHHSRVLENIICIQNEYHMYINSVMHTHVTDNQSLEVIIVKGDIKYITNISDKLMGLNGVEEVKLTTILIDSK</sequence>
<evidence type="ECO:0000256" key="1">
    <source>
        <dbReference type="ARBA" id="ARBA00023015"/>
    </source>
</evidence>
<organism evidence="5 6">
    <name type="scientific">Methanobacterium spitsbergense</name>
    <dbReference type="NCBI Taxonomy" id="2874285"/>
    <lineage>
        <taxon>Archaea</taxon>
        <taxon>Methanobacteriati</taxon>
        <taxon>Methanobacteriota</taxon>
        <taxon>Methanomada group</taxon>
        <taxon>Methanobacteria</taxon>
        <taxon>Methanobacteriales</taxon>
        <taxon>Methanobacteriaceae</taxon>
        <taxon>Methanobacterium</taxon>
    </lineage>
</organism>
<dbReference type="InterPro" id="IPR027271">
    <property type="entry name" value="Acetolactate_synth/TF_NikR_C"/>
</dbReference>
<evidence type="ECO:0000313" key="5">
    <source>
        <dbReference type="EMBL" id="MBZ2164472.1"/>
    </source>
</evidence>
<keyword evidence="3" id="KW-0804">Transcription</keyword>
<evidence type="ECO:0000259" key="4">
    <source>
        <dbReference type="Pfam" id="PF08753"/>
    </source>
</evidence>
<dbReference type="NCBIfam" id="NF002169">
    <property type="entry name" value="PRK01002.1"/>
    <property type="match status" value="1"/>
</dbReference>
<dbReference type="InterPro" id="IPR045865">
    <property type="entry name" value="ACT-like_dom_sf"/>
</dbReference>
<accession>A0A8T5UKW5</accession>
<dbReference type="InterPro" id="IPR010985">
    <property type="entry name" value="Ribbon_hlx_hlx"/>
</dbReference>